<dbReference type="InterPro" id="IPR037066">
    <property type="entry name" value="Plug_dom_sf"/>
</dbReference>
<dbReference type="InterPro" id="IPR039426">
    <property type="entry name" value="TonB-dep_rcpt-like"/>
</dbReference>
<comment type="subcellular location">
    <subcellularLocation>
        <location evidence="1 8">Cell outer membrane</location>
        <topology evidence="1 8">Multi-pass membrane protein</topology>
    </subcellularLocation>
</comment>
<feature type="signal peptide" evidence="10">
    <location>
        <begin position="1"/>
        <end position="25"/>
    </location>
</feature>
<evidence type="ECO:0000256" key="10">
    <source>
        <dbReference type="SAM" id="SignalP"/>
    </source>
</evidence>
<dbReference type="NCBIfam" id="TIGR01778">
    <property type="entry name" value="TonB-copper"/>
    <property type="match status" value="1"/>
</dbReference>
<evidence type="ECO:0000256" key="5">
    <source>
        <dbReference type="ARBA" id="ARBA00023077"/>
    </source>
</evidence>
<comment type="similarity">
    <text evidence="8 9">Belongs to the TonB-dependent receptor family.</text>
</comment>
<organism evidence="13 14">
    <name type="scientific">Marivibrio halodurans</name>
    <dbReference type="NCBI Taxonomy" id="2039722"/>
    <lineage>
        <taxon>Bacteria</taxon>
        <taxon>Pseudomonadati</taxon>
        <taxon>Pseudomonadota</taxon>
        <taxon>Alphaproteobacteria</taxon>
        <taxon>Rhodospirillales</taxon>
        <taxon>Rhodospirillaceae</taxon>
        <taxon>Marivibrio</taxon>
    </lineage>
</organism>
<dbReference type="InterPro" id="IPR036942">
    <property type="entry name" value="Beta-barrel_TonB_sf"/>
</dbReference>
<dbReference type="InterPro" id="IPR010100">
    <property type="entry name" value="TonB-dep_Cu_rcpt"/>
</dbReference>
<evidence type="ECO:0000256" key="1">
    <source>
        <dbReference type="ARBA" id="ARBA00004571"/>
    </source>
</evidence>
<dbReference type="InterPro" id="IPR012910">
    <property type="entry name" value="Plug_dom"/>
</dbReference>
<evidence type="ECO:0000256" key="4">
    <source>
        <dbReference type="ARBA" id="ARBA00022692"/>
    </source>
</evidence>
<evidence type="ECO:0000259" key="12">
    <source>
        <dbReference type="Pfam" id="PF07715"/>
    </source>
</evidence>
<evidence type="ECO:0000256" key="2">
    <source>
        <dbReference type="ARBA" id="ARBA00022448"/>
    </source>
</evidence>
<dbReference type="RefSeq" id="WP_210683019.1">
    <property type="nucleotide sequence ID" value="NZ_JAGMWN010000008.1"/>
</dbReference>
<keyword evidence="6 8" id="KW-0472">Membrane</keyword>
<sequence>MSKRSLPGRMILCVTGTLFASPALAEEAADTNQLLRIMIPAPKPAQSLPASTIHRSDPGDPDRAPVLETGEFLRGIPGVSSSRAGGHGFEPVIRGQQQNQLTVIDNGAQLFGACPGRMDPPTSLARPGSQDSVTVIRGYQTVTNGPGASGGTILLDRQPPDLDEPISGSFWSGVDSNGDGSSTGLGIDASAEGFYASIEGSWTRSNSYEDGAGDKVRSGFRQVGGDLLMGREGLDGSFLEVGLSRDRVSDALFNGMMDSPETDTVGGRARGRLMVDGETLRSIEGSFYANRVDHVMDNYSLRDPSGMYMKTVADSDTMGGRLAADLDLLDTDTVLGLDGRTNNRQALGYMGMMPTLNSVRTYSWPDITINEVGLFGESTLPLTQDLRLTAGARVDFVHTTAGKADAVPTTMVSGAFRTANSLYRDYYGTSYDDHTEVNLGGLVRVEKDVTDRITLNGGLSRSVRTADATERGIASGYGAAARVGNPDIDPEKHHQLDIGATWTGADTASAFVATYINRVDDYILADRARGEYGVLRSDGAMIYHNTDALIAGVEVGGAHALTDLWRVEGSVAWTYGENLESGLPLPQMPPLSGSLGLIYDTGDWSLGGTLHAATKQGRADTDATVGTGQDVRETPGWMTLDLHGTVTTFEPVEIGFGVTNLLDATYAHHLNKPATFEPNDIQVNEPGRSVYLRMSARF</sequence>
<dbReference type="Gene3D" id="2.40.170.20">
    <property type="entry name" value="TonB-dependent receptor, beta-barrel domain"/>
    <property type="match status" value="1"/>
</dbReference>
<dbReference type="InterPro" id="IPR000531">
    <property type="entry name" value="Beta-barrel_TonB"/>
</dbReference>
<gene>
    <name evidence="13" type="ORF">KAJ83_15525</name>
</gene>
<dbReference type="Pfam" id="PF07715">
    <property type="entry name" value="Plug"/>
    <property type="match status" value="1"/>
</dbReference>
<evidence type="ECO:0000259" key="11">
    <source>
        <dbReference type="Pfam" id="PF00593"/>
    </source>
</evidence>
<keyword evidence="3 8" id="KW-1134">Transmembrane beta strand</keyword>
<keyword evidence="10" id="KW-0732">Signal</keyword>
<dbReference type="PANTHER" id="PTHR30069:SF49">
    <property type="entry name" value="OUTER MEMBRANE PROTEIN C"/>
    <property type="match status" value="1"/>
</dbReference>
<dbReference type="AlphaFoldDB" id="A0A8J7V3M9"/>
<dbReference type="EMBL" id="JAGMWN010000008">
    <property type="protein sequence ID" value="MBP5858431.1"/>
    <property type="molecule type" value="Genomic_DNA"/>
</dbReference>
<name>A0A8J7V3M9_9PROT</name>
<dbReference type="GO" id="GO:0044718">
    <property type="term" value="P:siderophore transmembrane transport"/>
    <property type="evidence" value="ECO:0007669"/>
    <property type="project" value="TreeGrafter"/>
</dbReference>
<reference evidence="13" key="1">
    <citation type="submission" date="2021-04" db="EMBL/GenBank/DDBJ databases">
        <authorList>
            <person name="Zhang D.-C."/>
        </authorList>
    </citation>
    <scope>NUCLEOTIDE SEQUENCE</scope>
    <source>
        <strain evidence="13">CGMCC 1.15697</strain>
    </source>
</reference>
<dbReference type="Pfam" id="PF00593">
    <property type="entry name" value="TonB_dep_Rec_b-barrel"/>
    <property type="match status" value="1"/>
</dbReference>
<keyword evidence="7 8" id="KW-0998">Cell outer membrane</keyword>
<protein>
    <submittedName>
        <fullName evidence="13">TonB-dependent copper receptor</fullName>
    </submittedName>
</protein>
<dbReference type="SUPFAM" id="SSF56935">
    <property type="entry name" value="Porins"/>
    <property type="match status" value="1"/>
</dbReference>
<comment type="caution">
    <text evidence="13">The sequence shown here is derived from an EMBL/GenBank/DDBJ whole genome shotgun (WGS) entry which is preliminary data.</text>
</comment>
<evidence type="ECO:0000256" key="9">
    <source>
        <dbReference type="RuleBase" id="RU003357"/>
    </source>
</evidence>
<proteinExistence type="inferred from homology"/>
<evidence type="ECO:0000256" key="7">
    <source>
        <dbReference type="ARBA" id="ARBA00023237"/>
    </source>
</evidence>
<dbReference type="GO" id="GO:0015344">
    <property type="term" value="F:siderophore uptake transmembrane transporter activity"/>
    <property type="evidence" value="ECO:0007669"/>
    <property type="project" value="TreeGrafter"/>
</dbReference>
<evidence type="ECO:0000256" key="8">
    <source>
        <dbReference type="PROSITE-ProRule" id="PRU01360"/>
    </source>
</evidence>
<feature type="domain" description="TonB-dependent receptor plug" evidence="12">
    <location>
        <begin position="62"/>
        <end position="152"/>
    </location>
</feature>
<keyword evidence="13" id="KW-0675">Receptor</keyword>
<dbReference type="Gene3D" id="2.170.130.10">
    <property type="entry name" value="TonB-dependent receptor, plug domain"/>
    <property type="match status" value="1"/>
</dbReference>
<dbReference type="Proteomes" id="UP000672602">
    <property type="component" value="Unassembled WGS sequence"/>
</dbReference>
<dbReference type="PROSITE" id="PS52016">
    <property type="entry name" value="TONB_DEPENDENT_REC_3"/>
    <property type="match status" value="1"/>
</dbReference>
<feature type="chain" id="PRO_5035192465" evidence="10">
    <location>
        <begin position="26"/>
        <end position="698"/>
    </location>
</feature>
<feature type="domain" description="TonB-dependent receptor-like beta-barrel" evidence="11">
    <location>
        <begin position="279"/>
        <end position="661"/>
    </location>
</feature>
<evidence type="ECO:0000313" key="14">
    <source>
        <dbReference type="Proteomes" id="UP000672602"/>
    </source>
</evidence>
<accession>A0A8J7V3M9</accession>
<evidence type="ECO:0000313" key="13">
    <source>
        <dbReference type="EMBL" id="MBP5858431.1"/>
    </source>
</evidence>
<dbReference type="PANTHER" id="PTHR30069">
    <property type="entry name" value="TONB-DEPENDENT OUTER MEMBRANE RECEPTOR"/>
    <property type="match status" value="1"/>
</dbReference>
<keyword evidence="14" id="KW-1185">Reference proteome</keyword>
<keyword evidence="5 9" id="KW-0798">TonB box</keyword>
<keyword evidence="2 8" id="KW-0813">Transport</keyword>
<keyword evidence="4 8" id="KW-0812">Transmembrane</keyword>
<evidence type="ECO:0000256" key="3">
    <source>
        <dbReference type="ARBA" id="ARBA00022452"/>
    </source>
</evidence>
<evidence type="ECO:0000256" key="6">
    <source>
        <dbReference type="ARBA" id="ARBA00023136"/>
    </source>
</evidence>
<dbReference type="GO" id="GO:0009279">
    <property type="term" value="C:cell outer membrane"/>
    <property type="evidence" value="ECO:0007669"/>
    <property type="project" value="UniProtKB-SubCell"/>
</dbReference>